<comment type="subcellular location">
    <subcellularLocation>
        <location evidence="1">Membrane</location>
        <topology evidence="1">Multi-pass membrane protein</topology>
    </subcellularLocation>
</comment>
<dbReference type="Pfam" id="PF03798">
    <property type="entry name" value="TRAM_LAG1_CLN8"/>
    <property type="match status" value="1"/>
</dbReference>
<accession>A0ABR2VN22</accession>
<feature type="transmembrane region" description="Helical" evidence="7">
    <location>
        <begin position="180"/>
        <end position="208"/>
    </location>
</feature>
<evidence type="ECO:0000256" key="1">
    <source>
        <dbReference type="ARBA" id="ARBA00004141"/>
    </source>
</evidence>
<evidence type="ECO:0000256" key="2">
    <source>
        <dbReference type="ARBA" id="ARBA00009808"/>
    </source>
</evidence>
<keyword evidence="5 6" id="KW-0472">Membrane</keyword>
<sequence length="315" mass="36968">MTKLSFSDNFYFVVDEFRRYEWFSESPFQNVHLTSHRLKEDFTWVMYAIVAIAFAHFVAERFIFQPLAQYSLPAPKGSSIKGDKLSLKSTGSDNITPAQRKFNTACYKFVLYSSMSAYGFYALYDQPWALNGKALFENHPNQEFPDKLRIYHLIEMSHYIYAMAAFVWEPRLKDFYQMVFHHIVTMTLITFSYTAGLYRVGAVILLLHDVSDPLMEIAKLFFYTKHEKLSNAFFFLFATVFIYTRDYFFPTFAIYSVWHYGRNDDGSRVPYTMECLVFLSLLQTIHVFWSYLIVNMVVEAVAHNGVQGDTRDDKD</sequence>
<gene>
    <name evidence="9" type="primary">CERS5</name>
    <name evidence="9" type="ORF">K7432_015450</name>
</gene>
<protein>
    <submittedName>
        <fullName evidence="9">Ceramide synthase 5</fullName>
        <ecNumber evidence="9">2.3.1.24</ecNumber>
    </submittedName>
</protein>
<feature type="transmembrane region" description="Helical" evidence="7">
    <location>
        <begin position="269"/>
        <end position="294"/>
    </location>
</feature>
<evidence type="ECO:0000256" key="5">
    <source>
        <dbReference type="ARBA" id="ARBA00023136"/>
    </source>
</evidence>
<name>A0ABR2VN22_9FUNG</name>
<evidence type="ECO:0000313" key="10">
    <source>
        <dbReference type="Proteomes" id="UP001479436"/>
    </source>
</evidence>
<dbReference type="GO" id="GO:0050291">
    <property type="term" value="F:sphingosine N-acyltransferase activity"/>
    <property type="evidence" value="ECO:0007669"/>
    <property type="project" value="UniProtKB-EC"/>
</dbReference>
<dbReference type="PANTHER" id="PTHR12560">
    <property type="entry name" value="LONGEVITY ASSURANCE FACTOR 1 LAG1"/>
    <property type="match status" value="1"/>
</dbReference>
<keyword evidence="10" id="KW-1185">Reference proteome</keyword>
<feature type="transmembrane region" description="Helical" evidence="7">
    <location>
        <begin position="44"/>
        <end position="64"/>
    </location>
</feature>
<feature type="transmembrane region" description="Helical" evidence="7">
    <location>
        <begin position="229"/>
        <end position="249"/>
    </location>
</feature>
<dbReference type="SMART" id="SM00724">
    <property type="entry name" value="TLC"/>
    <property type="match status" value="1"/>
</dbReference>
<dbReference type="InterPro" id="IPR006634">
    <property type="entry name" value="TLC-dom"/>
</dbReference>
<evidence type="ECO:0000259" key="8">
    <source>
        <dbReference type="PROSITE" id="PS50922"/>
    </source>
</evidence>
<dbReference type="EMBL" id="JASJQH010008978">
    <property type="protein sequence ID" value="KAK9685593.1"/>
    <property type="molecule type" value="Genomic_DNA"/>
</dbReference>
<reference evidence="9 10" key="1">
    <citation type="submission" date="2023-04" db="EMBL/GenBank/DDBJ databases">
        <title>Genome of Basidiobolus ranarum AG-B5.</title>
        <authorList>
            <person name="Stajich J.E."/>
            <person name="Carter-House D."/>
            <person name="Gryganskyi A."/>
        </authorList>
    </citation>
    <scope>NUCLEOTIDE SEQUENCE [LARGE SCALE GENOMIC DNA]</scope>
    <source>
        <strain evidence="9 10">AG-B5</strain>
    </source>
</reference>
<comment type="similarity">
    <text evidence="2">Belongs to the sphingosine N-acyltransferase family.</text>
</comment>
<feature type="domain" description="TLC" evidence="8">
    <location>
        <begin position="107"/>
        <end position="302"/>
    </location>
</feature>
<evidence type="ECO:0000256" key="3">
    <source>
        <dbReference type="ARBA" id="ARBA00022692"/>
    </source>
</evidence>
<evidence type="ECO:0000256" key="7">
    <source>
        <dbReference type="SAM" id="Phobius"/>
    </source>
</evidence>
<evidence type="ECO:0000256" key="4">
    <source>
        <dbReference type="ARBA" id="ARBA00022989"/>
    </source>
</evidence>
<dbReference type="PROSITE" id="PS50922">
    <property type="entry name" value="TLC"/>
    <property type="match status" value="1"/>
</dbReference>
<feature type="transmembrane region" description="Helical" evidence="7">
    <location>
        <begin position="150"/>
        <end position="168"/>
    </location>
</feature>
<proteinExistence type="inferred from homology"/>
<dbReference type="PANTHER" id="PTHR12560:SF0">
    <property type="entry name" value="LD18904P"/>
    <property type="match status" value="1"/>
</dbReference>
<evidence type="ECO:0000313" key="9">
    <source>
        <dbReference type="EMBL" id="KAK9685593.1"/>
    </source>
</evidence>
<dbReference type="Proteomes" id="UP001479436">
    <property type="component" value="Unassembled WGS sequence"/>
</dbReference>
<organism evidence="9 10">
    <name type="scientific">Basidiobolus ranarum</name>
    <dbReference type="NCBI Taxonomy" id="34480"/>
    <lineage>
        <taxon>Eukaryota</taxon>
        <taxon>Fungi</taxon>
        <taxon>Fungi incertae sedis</taxon>
        <taxon>Zoopagomycota</taxon>
        <taxon>Entomophthoromycotina</taxon>
        <taxon>Basidiobolomycetes</taxon>
        <taxon>Basidiobolales</taxon>
        <taxon>Basidiobolaceae</taxon>
        <taxon>Basidiobolus</taxon>
    </lineage>
</organism>
<keyword evidence="9" id="KW-0012">Acyltransferase</keyword>
<keyword evidence="3 6" id="KW-0812">Transmembrane</keyword>
<keyword evidence="9" id="KW-0808">Transferase</keyword>
<keyword evidence="4 7" id="KW-1133">Transmembrane helix</keyword>
<evidence type="ECO:0000256" key="6">
    <source>
        <dbReference type="PROSITE-ProRule" id="PRU00205"/>
    </source>
</evidence>
<dbReference type="InterPro" id="IPR016439">
    <property type="entry name" value="Lag1/Lac1-like"/>
</dbReference>
<dbReference type="EC" id="2.3.1.24" evidence="9"/>
<comment type="caution">
    <text evidence="9">The sequence shown here is derived from an EMBL/GenBank/DDBJ whole genome shotgun (WGS) entry which is preliminary data.</text>
</comment>